<evidence type="ECO:0000313" key="3">
    <source>
        <dbReference type="EMBL" id="GAC62373.1"/>
    </source>
</evidence>
<sequence length="597" mass="63294">MTPRGDSRYALVFGASGLVGRHLVLALAAAGANVTAAVRTAESGARVEQWLREHGLTRSISTTIVDFDAAEIVAGGPSAFAEVTEIHNCAGSYRFGMTAHEARSANVGIVEKLIDFAAELPNLQRVVHVSGYRVGGQDPSAIPWSDDHRTEVYKELGAYEASKVESDAIFQARAQECGVPWTIVNPSSVIGDSATGESDQHIGLATTIEQIWDGTAAALPGNESTFLPVVTVDYLAAFMAAAAVDPGAAGQAYWVLDDDTPPLADLLTHVGRHLGVKVPRMRMPIGVIKRLPQRITKADPETLTFLSSDRYPTESAEEFADRHGIRMPDALVSLERWADYLVAHRFGAAMADGRRFVDASSLRTFELGVPGSSRVILPGLPVNADTWADVASGIDARVLDLPGLGLSGGTGVQDWEQWLPAVLAGAPADLIGHSIGAAAAVVTADRFPGEVKSLTLIAPFFLQAPMGATARLRPLVCTYLRHTDPARLSRQLTGAEASAAALESSVSDLKRSSAKRVAEQLARAGSKQWRAELREALTRFGGPVRIITGADDPLTSGAVEQFESLPNVELISVPGAGHHPQLTHSDALVELLKGSIA</sequence>
<dbReference type="RefSeq" id="WP_006897779.1">
    <property type="nucleotide sequence ID" value="NZ_BANU01000033.1"/>
</dbReference>
<dbReference type="GO" id="GO:0005737">
    <property type="term" value="C:cytoplasm"/>
    <property type="evidence" value="ECO:0007669"/>
    <property type="project" value="TreeGrafter"/>
</dbReference>
<dbReference type="Pfam" id="PF12697">
    <property type="entry name" value="Abhydrolase_6"/>
    <property type="match status" value="1"/>
</dbReference>
<dbReference type="Gene3D" id="3.40.50.1820">
    <property type="entry name" value="alpha/beta hydrolase"/>
    <property type="match status" value="1"/>
</dbReference>
<dbReference type="EMBL" id="BANU01000033">
    <property type="protein sequence ID" value="GAC62373.1"/>
    <property type="molecule type" value="Genomic_DNA"/>
</dbReference>
<name>L7LQK1_9ACTN</name>
<dbReference type="GO" id="GO:0004029">
    <property type="term" value="F:aldehyde dehydrogenase (NAD+) activity"/>
    <property type="evidence" value="ECO:0007669"/>
    <property type="project" value="TreeGrafter"/>
</dbReference>
<proteinExistence type="predicted"/>
<evidence type="ECO:0000259" key="2">
    <source>
        <dbReference type="Pfam" id="PF12697"/>
    </source>
</evidence>
<feature type="domain" description="Thioester reductase (TE)" evidence="1">
    <location>
        <begin position="14"/>
        <end position="239"/>
    </location>
</feature>
<accession>L7LQK1</accession>
<feature type="domain" description="AB hydrolase-1" evidence="2">
    <location>
        <begin position="375"/>
        <end position="590"/>
    </location>
</feature>
<reference evidence="3 4" key="1">
    <citation type="submission" date="2012-12" db="EMBL/GenBank/DDBJ databases">
        <title>Whole genome shotgun sequence of Gordonia sihwensis NBRC 108236.</title>
        <authorList>
            <person name="Yoshida I."/>
            <person name="Hosoyama A."/>
            <person name="Tsuchikane K."/>
            <person name="Ando Y."/>
            <person name="Baba S."/>
            <person name="Ohji S."/>
            <person name="Hamada M."/>
            <person name="Tamura T."/>
            <person name="Yamazoe A."/>
            <person name="Yamazaki S."/>
            <person name="Fujita N."/>
        </authorList>
    </citation>
    <scope>NUCLEOTIDE SEQUENCE [LARGE SCALE GENOMIC DNA]</scope>
    <source>
        <strain evidence="3 4">NBRC 108236</strain>
    </source>
</reference>
<dbReference type="InterPro" id="IPR029058">
    <property type="entry name" value="AB_hydrolase_fold"/>
</dbReference>
<comment type="caution">
    <text evidence="3">The sequence shown here is derived from an EMBL/GenBank/DDBJ whole genome shotgun (WGS) entry which is preliminary data.</text>
</comment>
<dbReference type="PANTHER" id="PTHR48079:SF6">
    <property type="entry name" value="NAD(P)-BINDING DOMAIN-CONTAINING PROTEIN-RELATED"/>
    <property type="match status" value="1"/>
</dbReference>
<dbReference type="Gene3D" id="3.40.50.720">
    <property type="entry name" value="NAD(P)-binding Rossmann-like Domain"/>
    <property type="match status" value="1"/>
</dbReference>
<dbReference type="Proteomes" id="UP000035083">
    <property type="component" value="Unassembled WGS sequence"/>
</dbReference>
<dbReference type="InterPro" id="IPR036291">
    <property type="entry name" value="NAD(P)-bd_dom_sf"/>
</dbReference>
<gene>
    <name evidence="3" type="ORF">GSI01S_33_00590</name>
</gene>
<dbReference type="eggNOG" id="COG2267">
    <property type="taxonomic scope" value="Bacteria"/>
</dbReference>
<dbReference type="AlphaFoldDB" id="L7LQK1"/>
<dbReference type="InterPro" id="IPR051783">
    <property type="entry name" value="NAD(P)-dependent_oxidoreduct"/>
</dbReference>
<dbReference type="eggNOG" id="COG0451">
    <property type="taxonomic scope" value="Bacteria"/>
</dbReference>
<protein>
    <recommendedName>
        <fullName evidence="5">Hydrolase</fullName>
    </recommendedName>
</protein>
<dbReference type="PANTHER" id="PTHR48079">
    <property type="entry name" value="PROTEIN YEEZ"/>
    <property type="match status" value="1"/>
</dbReference>
<evidence type="ECO:0000313" key="4">
    <source>
        <dbReference type="Proteomes" id="UP000035083"/>
    </source>
</evidence>
<dbReference type="SUPFAM" id="SSF51735">
    <property type="entry name" value="NAD(P)-binding Rossmann-fold domains"/>
    <property type="match status" value="1"/>
</dbReference>
<dbReference type="InterPro" id="IPR013120">
    <property type="entry name" value="FAR_NAD-bd"/>
</dbReference>
<dbReference type="SUPFAM" id="SSF53474">
    <property type="entry name" value="alpha/beta-Hydrolases"/>
    <property type="match status" value="1"/>
</dbReference>
<dbReference type="InterPro" id="IPR000073">
    <property type="entry name" value="AB_hydrolase_1"/>
</dbReference>
<dbReference type="Pfam" id="PF07993">
    <property type="entry name" value="NAD_binding_4"/>
    <property type="match status" value="1"/>
</dbReference>
<evidence type="ECO:0008006" key="5">
    <source>
        <dbReference type="Google" id="ProtNLM"/>
    </source>
</evidence>
<keyword evidence="4" id="KW-1185">Reference proteome</keyword>
<organism evidence="3 4">
    <name type="scientific">Gordonia sihwensis NBRC 108236</name>
    <dbReference type="NCBI Taxonomy" id="1223544"/>
    <lineage>
        <taxon>Bacteria</taxon>
        <taxon>Bacillati</taxon>
        <taxon>Actinomycetota</taxon>
        <taxon>Actinomycetes</taxon>
        <taxon>Mycobacteriales</taxon>
        <taxon>Gordoniaceae</taxon>
        <taxon>Gordonia</taxon>
    </lineage>
</organism>
<evidence type="ECO:0000259" key="1">
    <source>
        <dbReference type="Pfam" id="PF07993"/>
    </source>
</evidence>